<feature type="region of interest" description="Disordered" evidence="1">
    <location>
        <begin position="351"/>
        <end position="430"/>
    </location>
</feature>
<sequence>MHGLGRGALPGCRGRQVGGLPQAGRGAYRQLARRGRAVVGRAGDHRGRRRTGGDQQCLGQEEHGPHTAVGRAGVHRHREAVARGQHADHREAELRRVAEPVDVQVLAAAQPLDGQRDLQLVHADARVVDDDRGAVVRGPQRDLDRGVRLRVPGGVVQQLRDGEHDRLHRPADHVHVGTGADLDPLVVADTGLGTAQHVDQRRGRALPPRPGAAEHGDGLRAPPELRVGVVDLHQVLQHVRAVVPVLHVGDGQLLLVRQRLDRAHRRLEGGLGRLVGPHPGLLDGADEAVHHQVHALAVRRARQPLVPQALPGAAAAQLHGRQPDVDQMGDLGLADPDVRLAAAHLLLGGGEPFAEPGRGGGLPHPHRDGRDRDDRDRPEHRSRYVTSHQILTNSGRPIRPGQPIGSRRVWGTHRDAHSGRRGQDPTRTPATGRDCLIILAISLGYKSRLVREL</sequence>
<proteinExistence type="predicted"/>
<feature type="compositionally biased region" description="Polar residues" evidence="1">
    <location>
        <begin position="384"/>
        <end position="395"/>
    </location>
</feature>
<gene>
    <name evidence="2" type="ORF">SBRY_30160</name>
</gene>
<evidence type="ECO:0000313" key="3">
    <source>
        <dbReference type="Proteomes" id="UP001153328"/>
    </source>
</evidence>
<feature type="compositionally biased region" description="Basic and acidic residues" evidence="1">
    <location>
        <begin position="412"/>
        <end position="424"/>
    </location>
</feature>
<feature type="compositionally biased region" description="Basic and acidic residues" evidence="1">
    <location>
        <begin position="365"/>
        <end position="382"/>
    </location>
</feature>
<name>A0A9W4H0I5_9ACTN</name>
<dbReference type="EMBL" id="CAJVAX010000017">
    <property type="protein sequence ID" value="CAG7637797.1"/>
    <property type="molecule type" value="Genomic_DNA"/>
</dbReference>
<feature type="region of interest" description="Disordered" evidence="1">
    <location>
        <begin position="1"/>
        <end position="74"/>
    </location>
</feature>
<feature type="compositionally biased region" description="Gly residues" evidence="1">
    <location>
        <begin position="351"/>
        <end position="362"/>
    </location>
</feature>
<reference evidence="2" key="1">
    <citation type="submission" date="2021-06" db="EMBL/GenBank/DDBJ databases">
        <authorList>
            <person name="Arsene-Ploetze F."/>
        </authorList>
    </citation>
    <scope>NUCLEOTIDE SEQUENCE</scope>
    <source>
        <strain evidence="2">SBRY1</strain>
    </source>
</reference>
<accession>A0A9W4H0I5</accession>
<organism evidence="2 3">
    <name type="scientific">Actinacidiphila bryophytorum</name>
    <dbReference type="NCBI Taxonomy" id="1436133"/>
    <lineage>
        <taxon>Bacteria</taxon>
        <taxon>Bacillati</taxon>
        <taxon>Actinomycetota</taxon>
        <taxon>Actinomycetes</taxon>
        <taxon>Kitasatosporales</taxon>
        <taxon>Streptomycetaceae</taxon>
        <taxon>Actinacidiphila</taxon>
    </lineage>
</organism>
<comment type="caution">
    <text evidence="2">The sequence shown here is derived from an EMBL/GenBank/DDBJ whole genome shotgun (WGS) entry which is preliminary data.</text>
</comment>
<protein>
    <submittedName>
        <fullName evidence="2">Uncharacterized protein</fullName>
    </submittedName>
</protein>
<dbReference type="Proteomes" id="UP001153328">
    <property type="component" value="Unassembled WGS sequence"/>
</dbReference>
<dbReference type="AlphaFoldDB" id="A0A9W4H0I5"/>
<evidence type="ECO:0000313" key="2">
    <source>
        <dbReference type="EMBL" id="CAG7637797.1"/>
    </source>
</evidence>
<keyword evidence="3" id="KW-1185">Reference proteome</keyword>
<feature type="region of interest" description="Disordered" evidence="1">
    <location>
        <begin position="196"/>
        <end position="220"/>
    </location>
</feature>
<evidence type="ECO:0000256" key="1">
    <source>
        <dbReference type="SAM" id="MobiDB-lite"/>
    </source>
</evidence>